<accession>A0A7S4QX93</accession>
<evidence type="ECO:0000313" key="2">
    <source>
        <dbReference type="EMBL" id="CAE4594722.1"/>
    </source>
</evidence>
<dbReference type="AlphaFoldDB" id="A0A7S4QX93"/>
<dbReference type="EMBL" id="HBNS01010355">
    <property type="protein sequence ID" value="CAE4594722.1"/>
    <property type="molecule type" value="Transcribed_RNA"/>
</dbReference>
<reference evidence="2" key="1">
    <citation type="submission" date="2021-01" db="EMBL/GenBank/DDBJ databases">
        <authorList>
            <person name="Corre E."/>
            <person name="Pelletier E."/>
            <person name="Niang G."/>
            <person name="Scheremetjew M."/>
            <person name="Finn R."/>
            <person name="Kale V."/>
            <person name="Holt S."/>
            <person name="Cochrane G."/>
            <person name="Meng A."/>
            <person name="Brown T."/>
            <person name="Cohen L."/>
        </authorList>
    </citation>
    <scope>NUCLEOTIDE SEQUENCE</scope>
    <source>
        <strain evidence="2">GSO104</strain>
    </source>
</reference>
<proteinExistence type="predicted"/>
<protein>
    <submittedName>
        <fullName evidence="2">Uncharacterized protein</fullName>
    </submittedName>
</protein>
<gene>
    <name evidence="2" type="ORF">DBRI00130_LOCUS8364</name>
</gene>
<name>A0A7S4QX93_9STRA</name>
<sequence>MQLFLPSIDCSLLLGLSSPISQHIGELPSKDKMMRCPLDRLRCDDDDDNNNSNNDSIHSKECTNSNESIHSEYAASKESKSSLCIGFIFGMGMGGTSAKLVYFEQESRELSLQQHEEQIEHYHQALST</sequence>
<feature type="region of interest" description="Disordered" evidence="1">
    <location>
        <begin position="42"/>
        <end position="65"/>
    </location>
</feature>
<organism evidence="2">
    <name type="scientific">Ditylum brightwellii</name>
    <dbReference type="NCBI Taxonomy" id="49249"/>
    <lineage>
        <taxon>Eukaryota</taxon>
        <taxon>Sar</taxon>
        <taxon>Stramenopiles</taxon>
        <taxon>Ochrophyta</taxon>
        <taxon>Bacillariophyta</taxon>
        <taxon>Mediophyceae</taxon>
        <taxon>Lithodesmiophycidae</taxon>
        <taxon>Lithodesmiales</taxon>
        <taxon>Lithodesmiaceae</taxon>
        <taxon>Ditylum</taxon>
    </lineage>
</organism>
<evidence type="ECO:0000256" key="1">
    <source>
        <dbReference type="SAM" id="MobiDB-lite"/>
    </source>
</evidence>